<dbReference type="RefSeq" id="WP_069715807.1">
    <property type="nucleotide sequence ID" value="NZ_MJEH01000004.1"/>
</dbReference>
<feature type="transmembrane region" description="Helical" evidence="1">
    <location>
        <begin position="200"/>
        <end position="219"/>
    </location>
</feature>
<feature type="transmembrane region" description="Helical" evidence="1">
    <location>
        <begin position="98"/>
        <end position="117"/>
    </location>
</feature>
<feature type="transmembrane region" description="Helical" evidence="1">
    <location>
        <begin position="175"/>
        <end position="193"/>
    </location>
</feature>
<dbReference type="STRING" id="1305675.BFG57_09350"/>
<proteinExistence type="predicted"/>
<dbReference type="EMBL" id="MJEH01000004">
    <property type="protein sequence ID" value="OEH94244.1"/>
    <property type="molecule type" value="Genomic_DNA"/>
</dbReference>
<feature type="transmembrane region" description="Helical" evidence="1">
    <location>
        <begin position="74"/>
        <end position="92"/>
    </location>
</feature>
<dbReference type="AlphaFoldDB" id="A0A1E5LJI6"/>
<gene>
    <name evidence="2" type="ORF">BFG57_09350</name>
</gene>
<sequence>MNNKEDVNLQINKELEQFDSLNDFSVEFPSEEDMYQTIETLRQYVPNQQEKTIFNKLSDLLHLSAIEFFFIDKSFWLSNLAFFTLGLLFGMTAEVNPYVAIMVLSPIPFLVGLLEVFKGKDDNVNELISTLKYSAQQLVLARMVIIGAYNFGLSIGLISLLSFFGEGQLILTKILLYWIIPFMLVASLGLWLAQKIKGQLAAPITVLIWISFSMMYMSSETVMTYVESRPSFYYILTIILAAVFLFQQIKTIKRGVSYELNN</sequence>
<protein>
    <submittedName>
        <fullName evidence="2">Uncharacterized protein</fullName>
    </submittedName>
</protein>
<keyword evidence="1" id="KW-0472">Membrane</keyword>
<keyword evidence="1" id="KW-0812">Transmembrane</keyword>
<dbReference type="OrthoDB" id="1912744at2"/>
<keyword evidence="1" id="KW-1133">Transmembrane helix</keyword>
<accession>A0A1E5LJI6</accession>
<feature type="transmembrane region" description="Helical" evidence="1">
    <location>
        <begin position="138"/>
        <end position="163"/>
    </location>
</feature>
<comment type="caution">
    <text evidence="2">The sequence shown here is derived from an EMBL/GenBank/DDBJ whole genome shotgun (WGS) entry which is preliminary data.</text>
</comment>
<name>A0A1E5LJI6_9BACI</name>
<evidence type="ECO:0000313" key="3">
    <source>
        <dbReference type="Proteomes" id="UP000095209"/>
    </source>
</evidence>
<feature type="transmembrane region" description="Helical" evidence="1">
    <location>
        <begin position="231"/>
        <end position="249"/>
    </location>
</feature>
<dbReference type="Proteomes" id="UP000095209">
    <property type="component" value="Unassembled WGS sequence"/>
</dbReference>
<organism evidence="2 3">
    <name type="scientific">Bacillus solimangrovi</name>
    <dbReference type="NCBI Taxonomy" id="1305675"/>
    <lineage>
        <taxon>Bacteria</taxon>
        <taxon>Bacillati</taxon>
        <taxon>Bacillota</taxon>
        <taxon>Bacilli</taxon>
        <taxon>Bacillales</taxon>
        <taxon>Bacillaceae</taxon>
        <taxon>Bacillus</taxon>
    </lineage>
</organism>
<keyword evidence="3" id="KW-1185">Reference proteome</keyword>
<evidence type="ECO:0000313" key="2">
    <source>
        <dbReference type="EMBL" id="OEH94244.1"/>
    </source>
</evidence>
<reference evidence="2 3" key="1">
    <citation type="submission" date="2016-08" db="EMBL/GenBank/DDBJ databases">
        <title>Genome of Bacillus solimangrovi GH2-4.</title>
        <authorList>
            <person name="Lim S."/>
            <person name="Kim B.-C."/>
        </authorList>
    </citation>
    <scope>NUCLEOTIDE SEQUENCE [LARGE SCALE GENOMIC DNA]</scope>
    <source>
        <strain evidence="2 3">GH2-4</strain>
    </source>
</reference>
<evidence type="ECO:0000256" key="1">
    <source>
        <dbReference type="SAM" id="Phobius"/>
    </source>
</evidence>